<reference evidence="2 3" key="1">
    <citation type="journal article" date="2017" name="Genome Biol. Evol.">
        <title>Phytophthora megakarya and P. palmivora, closely related causal agents of cacao black pod rot, underwent increases in genome sizes and gene numbers by different mechanisms.</title>
        <authorList>
            <person name="Ali S.S."/>
            <person name="Shao J."/>
            <person name="Lary D.J."/>
            <person name="Kronmiller B."/>
            <person name="Shen D."/>
            <person name="Strem M.D."/>
            <person name="Amoako-Attah I."/>
            <person name="Akrofi A.Y."/>
            <person name="Begoude B.A."/>
            <person name="Ten Hoopen G.M."/>
            <person name="Coulibaly K."/>
            <person name="Kebe B.I."/>
            <person name="Melnick R.L."/>
            <person name="Guiltinan M.J."/>
            <person name="Tyler B.M."/>
            <person name="Meinhardt L.W."/>
            <person name="Bailey B.A."/>
        </authorList>
    </citation>
    <scope>NUCLEOTIDE SEQUENCE [LARGE SCALE GENOMIC DNA]</scope>
    <source>
        <strain evidence="3">sbr112.9</strain>
    </source>
</reference>
<dbReference type="AlphaFoldDB" id="A0A2P4X5M1"/>
<sequence>MGKGQRARKAAADAMMAAAMAQSKPSALEQAYHAPSSLQVVAPKTSGLNVAMPPVRKPSPPPSETSASSTDDSDEFRELASEEQREALKALDVEAVKTQLNAILSRLVAAFSSKGERNAAAADLVTAVEVVGVASAAGIHVLSELKKFLVAKPTTA</sequence>
<gene>
    <name evidence="2" type="ORF">PHPALM_30236</name>
</gene>
<dbReference type="Proteomes" id="UP000237271">
    <property type="component" value="Unassembled WGS sequence"/>
</dbReference>
<dbReference type="EMBL" id="NCKW01016693">
    <property type="protein sequence ID" value="POM60851.1"/>
    <property type="molecule type" value="Genomic_DNA"/>
</dbReference>
<feature type="region of interest" description="Disordered" evidence="1">
    <location>
        <begin position="43"/>
        <end position="83"/>
    </location>
</feature>
<organism evidence="2 3">
    <name type="scientific">Phytophthora palmivora</name>
    <dbReference type="NCBI Taxonomy" id="4796"/>
    <lineage>
        <taxon>Eukaryota</taxon>
        <taxon>Sar</taxon>
        <taxon>Stramenopiles</taxon>
        <taxon>Oomycota</taxon>
        <taxon>Peronosporomycetes</taxon>
        <taxon>Peronosporales</taxon>
        <taxon>Peronosporaceae</taxon>
        <taxon>Phytophthora</taxon>
    </lineage>
</organism>
<evidence type="ECO:0000313" key="2">
    <source>
        <dbReference type="EMBL" id="POM60851.1"/>
    </source>
</evidence>
<keyword evidence="2" id="KW-0648">Protein biosynthesis</keyword>
<dbReference type="GO" id="GO:0003746">
    <property type="term" value="F:translation elongation factor activity"/>
    <property type="evidence" value="ECO:0007669"/>
    <property type="project" value="UniProtKB-KW"/>
</dbReference>
<evidence type="ECO:0000256" key="1">
    <source>
        <dbReference type="SAM" id="MobiDB-lite"/>
    </source>
</evidence>
<accession>A0A2P4X5M1</accession>
<evidence type="ECO:0000313" key="3">
    <source>
        <dbReference type="Proteomes" id="UP000237271"/>
    </source>
</evidence>
<name>A0A2P4X5M1_9STRA</name>
<comment type="caution">
    <text evidence="2">The sequence shown here is derived from an EMBL/GenBank/DDBJ whole genome shotgun (WGS) entry which is preliminary data.</text>
</comment>
<keyword evidence="3" id="KW-1185">Reference proteome</keyword>
<keyword evidence="2" id="KW-0251">Elongation factor</keyword>
<proteinExistence type="predicted"/>
<protein>
    <submittedName>
        <fullName evidence="2">Elongation factor 3</fullName>
    </submittedName>
</protein>
<feature type="non-terminal residue" evidence="2">
    <location>
        <position position="156"/>
    </location>
</feature>